<sequence>MQEVYVFPANIYRGDFHGTGNGERIEKLKEALYLAIDSGNEELALTLSQALDEFIIDAMEEKILEKEPCFKVKLEPTSVEMKTFEKIAPTKFKIVDGKIECDKDIEKFIIMLISNIGFRRLYQIINKEAWKSILENIN</sequence>
<dbReference type="RefSeq" id="WP_057979366.1">
    <property type="nucleotide sequence ID" value="NZ_LKHP01000015.1"/>
</dbReference>
<dbReference type="AlphaFoldDB" id="A0A0R3JRL4"/>
<dbReference type="EMBL" id="LKHP01000015">
    <property type="protein sequence ID" value="KRQ86113.1"/>
    <property type="molecule type" value="Genomic_DNA"/>
</dbReference>
<dbReference type="Proteomes" id="UP000052015">
    <property type="component" value="Unassembled WGS sequence"/>
</dbReference>
<evidence type="ECO:0000313" key="1">
    <source>
        <dbReference type="EMBL" id="KRQ86113.1"/>
    </source>
</evidence>
<proteinExistence type="predicted"/>
<gene>
    <name evidence="1" type="ORF">ABG79_02052</name>
</gene>
<organism evidence="1 2">
    <name type="scientific">Caloramator mitchellensis</name>
    <dbReference type="NCBI Taxonomy" id="908809"/>
    <lineage>
        <taxon>Bacteria</taxon>
        <taxon>Bacillati</taxon>
        <taxon>Bacillota</taxon>
        <taxon>Clostridia</taxon>
        <taxon>Eubacteriales</taxon>
        <taxon>Clostridiaceae</taxon>
        <taxon>Caloramator</taxon>
    </lineage>
</organism>
<reference evidence="1 2" key="1">
    <citation type="submission" date="2015-09" db="EMBL/GenBank/DDBJ databases">
        <title>Draft genome sequence of a Caloramator mitchellensis, a moderate thermophile from the Great Artesian Basin of Australia.</title>
        <authorList>
            <person name="Patel B.K."/>
        </authorList>
    </citation>
    <scope>NUCLEOTIDE SEQUENCE [LARGE SCALE GENOMIC DNA]</scope>
    <source>
        <strain evidence="1 2">VF08</strain>
    </source>
</reference>
<protein>
    <submittedName>
        <fullName evidence="1">Uncharacterized protein</fullName>
    </submittedName>
</protein>
<dbReference type="STRING" id="908809.ABG79_02052"/>
<evidence type="ECO:0000313" key="2">
    <source>
        <dbReference type="Proteomes" id="UP000052015"/>
    </source>
</evidence>
<name>A0A0R3JRL4_CALMK</name>
<accession>A0A0R3JRL4</accession>
<keyword evidence="2" id="KW-1185">Reference proteome</keyword>
<comment type="caution">
    <text evidence="1">The sequence shown here is derived from an EMBL/GenBank/DDBJ whole genome shotgun (WGS) entry which is preliminary data.</text>
</comment>